<proteinExistence type="inferred from homology"/>
<dbReference type="eggNOG" id="COG2135">
    <property type="taxonomic scope" value="Bacteria"/>
</dbReference>
<name>A0A0B8T7S8_9SPHI</name>
<organism evidence="9 10">
    <name type="scientific">Sphingobacterium deserti</name>
    <dbReference type="NCBI Taxonomy" id="1229276"/>
    <lineage>
        <taxon>Bacteria</taxon>
        <taxon>Pseudomonadati</taxon>
        <taxon>Bacteroidota</taxon>
        <taxon>Sphingobacteriia</taxon>
        <taxon>Sphingobacteriales</taxon>
        <taxon>Sphingobacteriaceae</taxon>
        <taxon>Sphingobacterium</taxon>
    </lineage>
</organism>
<dbReference type="Gene3D" id="3.90.1680.10">
    <property type="entry name" value="SOS response associated peptidase-like"/>
    <property type="match status" value="1"/>
</dbReference>
<comment type="caution">
    <text evidence="9">The sequence shown here is derived from an EMBL/GenBank/DDBJ whole genome shotgun (WGS) entry which is preliminary data.</text>
</comment>
<dbReference type="InterPro" id="IPR036590">
    <property type="entry name" value="SRAP-like"/>
</dbReference>
<dbReference type="EMBL" id="JJMU01000024">
    <property type="protein sequence ID" value="KGE14604.1"/>
    <property type="molecule type" value="Genomic_DNA"/>
</dbReference>
<dbReference type="PANTHER" id="PTHR13604:SF0">
    <property type="entry name" value="ABASIC SITE PROCESSING PROTEIN HMCES"/>
    <property type="match status" value="1"/>
</dbReference>
<evidence type="ECO:0000256" key="6">
    <source>
        <dbReference type="ARBA" id="ARBA00023125"/>
    </source>
</evidence>
<dbReference type="RefSeq" id="WP_037497464.1">
    <property type="nucleotide sequence ID" value="NZ_JJMU01000024.1"/>
</dbReference>
<dbReference type="GO" id="GO:0003697">
    <property type="term" value="F:single-stranded DNA binding"/>
    <property type="evidence" value="ECO:0007669"/>
    <property type="project" value="InterPro"/>
</dbReference>
<evidence type="ECO:0000256" key="8">
    <source>
        <dbReference type="RuleBase" id="RU364100"/>
    </source>
</evidence>
<dbReference type="GO" id="GO:0106300">
    <property type="term" value="P:protein-DNA covalent cross-linking repair"/>
    <property type="evidence" value="ECO:0007669"/>
    <property type="project" value="InterPro"/>
</dbReference>
<accession>A0A0B8T7S8</accession>
<protein>
    <recommendedName>
        <fullName evidence="8">Abasic site processing protein</fullName>
        <ecNumber evidence="8">3.4.-.-</ecNumber>
    </recommendedName>
</protein>
<keyword evidence="5" id="KW-0190">Covalent protein-DNA linkage</keyword>
<keyword evidence="2 8" id="KW-0645">Protease</keyword>
<evidence type="ECO:0000256" key="7">
    <source>
        <dbReference type="ARBA" id="ARBA00023239"/>
    </source>
</evidence>
<dbReference type="Pfam" id="PF02586">
    <property type="entry name" value="SRAP"/>
    <property type="match status" value="1"/>
</dbReference>
<dbReference type="PANTHER" id="PTHR13604">
    <property type="entry name" value="DC12-RELATED"/>
    <property type="match status" value="1"/>
</dbReference>
<dbReference type="GO" id="GO:0006508">
    <property type="term" value="P:proteolysis"/>
    <property type="evidence" value="ECO:0007669"/>
    <property type="project" value="UniProtKB-KW"/>
</dbReference>
<dbReference type="EC" id="3.4.-.-" evidence="8"/>
<evidence type="ECO:0000256" key="5">
    <source>
        <dbReference type="ARBA" id="ARBA00023124"/>
    </source>
</evidence>
<dbReference type="Proteomes" id="UP000031802">
    <property type="component" value="Unassembled WGS sequence"/>
</dbReference>
<evidence type="ECO:0000313" key="9">
    <source>
        <dbReference type="EMBL" id="KGE14604.1"/>
    </source>
</evidence>
<dbReference type="AlphaFoldDB" id="A0A0B8T7S8"/>
<dbReference type="OrthoDB" id="9782620at2"/>
<keyword evidence="10" id="KW-1185">Reference proteome</keyword>
<dbReference type="PATRIC" id="fig|1229276.3.peg.1686"/>
<evidence type="ECO:0000256" key="1">
    <source>
        <dbReference type="ARBA" id="ARBA00008136"/>
    </source>
</evidence>
<dbReference type="STRING" id="1229276.DI53_1633"/>
<gene>
    <name evidence="9" type="ORF">DI53_1633</name>
</gene>
<evidence type="ECO:0000313" key="10">
    <source>
        <dbReference type="Proteomes" id="UP000031802"/>
    </source>
</evidence>
<evidence type="ECO:0000256" key="4">
    <source>
        <dbReference type="ARBA" id="ARBA00022801"/>
    </source>
</evidence>
<reference evidence="9 10" key="2">
    <citation type="journal article" date="2015" name="PLoS ONE">
        <title>Whole-Genome Optical Mapping and Finished Genome Sequence of Sphingobacterium deserti sp. nov., a New Species Isolated from the Western Desert of China.</title>
        <authorList>
            <person name="Teng C."/>
            <person name="Zhou Z."/>
            <person name="Molnar I."/>
            <person name="Li X."/>
            <person name="Tang R."/>
            <person name="Chen M."/>
            <person name="Wang L."/>
            <person name="Su S."/>
            <person name="Zhang W."/>
            <person name="Lin M."/>
        </authorList>
    </citation>
    <scope>NUCLEOTIDE SEQUENCE [LARGE SCALE GENOMIC DNA]</scope>
    <source>
        <strain evidence="10">ACCC05744</strain>
    </source>
</reference>
<keyword evidence="6" id="KW-0238">DNA-binding</keyword>
<keyword evidence="4 8" id="KW-0378">Hydrolase</keyword>
<dbReference type="InterPro" id="IPR003738">
    <property type="entry name" value="SRAP"/>
</dbReference>
<keyword evidence="7" id="KW-0456">Lyase</keyword>
<dbReference type="GO" id="GO:0016829">
    <property type="term" value="F:lyase activity"/>
    <property type="evidence" value="ECO:0007669"/>
    <property type="project" value="UniProtKB-KW"/>
</dbReference>
<sequence length="223" mass="25704">MCYHTSTPSSDLLKTVIKDANVHYQFDTIYHVSGFSRPILPVTLNNDIDSIVPARWKFLPYWVKTEQEADKYANTLNAVGEEIFDKATYKKSIGQHRGLLYVTGFFEPHSTNGKKNDETYYVSDPESPIFTLGIVWNHWQDYDTFAILTTEANKFMADIHNIGNRMPLIIPQEKRHNWLLAEGKEEIQQLIVPYDRELKAHKTFRVTSARGIETNIPTIADPI</sequence>
<dbReference type="GO" id="GO:0008233">
    <property type="term" value="F:peptidase activity"/>
    <property type="evidence" value="ECO:0007669"/>
    <property type="project" value="UniProtKB-KW"/>
</dbReference>
<evidence type="ECO:0000256" key="2">
    <source>
        <dbReference type="ARBA" id="ARBA00022670"/>
    </source>
</evidence>
<dbReference type="SUPFAM" id="SSF143081">
    <property type="entry name" value="BB1717-like"/>
    <property type="match status" value="1"/>
</dbReference>
<reference evidence="10" key="1">
    <citation type="submission" date="2014-04" db="EMBL/GenBank/DDBJ databases">
        <title>Whole-Genome optical mapping and complete genome sequence of Sphingobacterium deserti sp. nov., a new spaces isolated from desert in the west of China.</title>
        <authorList>
            <person name="Teng C."/>
            <person name="Zhou Z."/>
            <person name="Li X."/>
            <person name="Chen M."/>
            <person name="Lin M."/>
            <person name="Wang L."/>
            <person name="Su S."/>
            <person name="Zhang C."/>
            <person name="Zhang W."/>
        </authorList>
    </citation>
    <scope>NUCLEOTIDE SEQUENCE [LARGE SCALE GENOMIC DNA]</scope>
    <source>
        <strain evidence="10">ACCC05744</strain>
    </source>
</reference>
<evidence type="ECO:0000256" key="3">
    <source>
        <dbReference type="ARBA" id="ARBA00022763"/>
    </source>
</evidence>
<keyword evidence="3" id="KW-0227">DNA damage</keyword>
<comment type="similarity">
    <text evidence="1 8">Belongs to the SOS response-associated peptidase family.</text>
</comment>